<proteinExistence type="predicted"/>
<gene>
    <name evidence="1" type="ORF">AUP43_02170</name>
</gene>
<dbReference type="OrthoDB" id="7413598at2"/>
<evidence type="ECO:0000313" key="1">
    <source>
        <dbReference type="EMBL" id="KZD07348.1"/>
    </source>
</evidence>
<accession>A0A154W1F1</accession>
<reference evidence="1 2" key="1">
    <citation type="submission" date="2015-12" db="EMBL/GenBank/DDBJ databases">
        <title>Genome sequence of Oceanibaculum pacificum MCCC 1A02656.</title>
        <authorList>
            <person name="Lu L."/>
            <person name="Lai Q."/>
            <person name="Shao Z."/>
            <person name="Qian P."/>
        </authorList>
    </citation>
    <scope>NUCLEOTIDE SEQUENCE [LARGE SCALE GENOMIC DNA]</scope>
    <source>
        <strain evidence="1 2">MCCC 1A02656</strain>
    </source>
</reference>
<dbReference type="RefSeq" id="WP_067556881.1">
    <property type="nucleotide sequence ID" value="NZ_LPXN01000116.1"/>
</dbReference>
<organism evidence="1 2">
    <name type="scientific">Oceanibaculum pacificum</name>
    <dbReference type="NCBI Taxonomy" id="580166"/>
    <lineage>
        <taxon>Bacteria</taxon>
        <taxon>Pseudomonadati</taxon>
        <taxon>Pseudomonadota</taxon>
        <taxon>Alphaproteobacteria</taxon>
        <taxon>Rhodospirillales</taxon>
        <taxon>Oceanibaculaceae</taxon>
        <taxon>Oceanibaculum</taxon>
    </lineage>
</organism>
<evidence type="ECO:0000313" key="2">
    <source>
        <dbReference type="Proteomes" id="UP000076400"/>
    </source>
</evidence>
<protein>
    <submittedName>
        <fullName evidence="1">Uncharacterized protein</fullName>
    </submittedName>
</protein>
<comment type="caution">
    <text evidence="1">The sequence shown here is derived from an EMBL/GenBank/DDBJ whole genome shotgun (WGS) entry which is preliminary data.</text>
</comment>
<dbReference type="EMBL" id="LPXN01000116">
    <property type="protein sequence ID" value="KZD07348.1"/>
    <property type="molecule type" value="Genomic_DNA"/>
</dbReference>
<dbReference type="AlphaFoldDB" id="A0A154W1F1"/>
<keyword evidence="2" id="KW-1185">Reference proteome</keyword>
<name>A0A154W1F1_9PROT</name>
<sequence length="202" mass="22077">MSLSDAIDQAERLAQTLDRHIDGLEIGSALRYRLAGSCLDVALEHHKAVVLLIARHLPGSAFSIMRLQFEAYIRGVWLHQCATETELTAFTKDRLDRSFAALVTAVEGLEGFSEGILTKARQRAWAAMCSFTHTGYLQVVRRNKQTTLEPDYGDDELIEALGFANAIALMAALEIAHMAGKEDLSRDLLDVAGGIATPEPAP</sequence>
<dbReference type="Proteomes" id="UP000076400">
    <property type="component" value="Unassembled WGS sequence"/>
</dbReference>
<dbReference type="InterPro" id="IPR054257">
    <property type="entry name" value="DUF6988"/>
</dbReference>
<dbReference type="Pfam" id="PF22491">
    <property type="entry name" value="DUF6988"/>
    <property type="match status" value="1"/>
</dbReference>